<dbReference type="InterPro" id="IPR050675">
    <property type="entry name" value="OAF3"/>
</dbReference>
<feature type="region of interest" description="Disordered" evidence="6">
    <location>
        <begin position="236"/>
        <end position="261"/>
    </location>
</feature>
<feature type="compositionally biased region" description="Polar residues" evidence="6">
    <location>
        <begin position="87"/>
        <end position="97"/>
    </location>
</feature>
<sequence length="470" mass="49377">MESGRTTNKQPKAPKTRMSCDSCQASKIRCGQERPACHRCVKYNLDCVYSPSRRAGRPRPRKTTPSTQTKTQTQTQTQTTSQPSQTALPTPITSNASPHCGDSGDDTTRLHVPAFGPSVASDAAGGPLGPDSTIPPSATLSPLPDETSQQRLRQHQQKQQDAFHSMLNFGAGSAQTATDDTFSAMTFADFPPPGSLHDPALTFDFMLSPVQSCGGPQTPSASAADVLHHHAGRCSSASSASSSSSVSSCQSTESGDRPMRDASSFTMGGECHCAATLLQQLAESTAARGGVSRGSSGGDTDDCGGAFLVTAVQKSKILLDHCFRVLCCGTCGPRLSSALMLCQAMDEVSMALGMGTLWAEQQAAVAAVAMGGGGGHGDDVNRLSLSSSLTRDKVPLRCGDYVVRAADRRHVLRALIMKRLTEMQSAMGKLQQVFAPPVVNGSACQTTCAGMVSELKDKILAKTDLFKVLL</sequence>
<evidence type="ECO:0000259" key="7">
    <source>
        <dbReference type="PROSITE" id="PS50048"/>
    </source>
</evidence>
<evidence type="ECO:0000313" key="8">
    <source>
        <dbReference type="EMBL" id="KAK8157441.1"/>
    </source>
</evidence>
<dbReference type="Pfam" id="PF00172">
    <property type="entry name" value="Zn_clus"/>
    <property type="match status" value="1"/>
</dbReference>
<evidence type="ECO:0000256" key="5">
    <source>
        <dbReference type="ARBA" id="ARBA00023242"/>
    </source>
</evidence>
<keyword evidence="1" id="KW-0479">Metal-binding</keyword>
<feature type="region of interest" description="Disordered" evidence="6">
    <location>
        <begin position="1"/>
        <end position="20"/>
    </location>
</feature>
<accession>A0ABR1XJX1</accession>
<proteinExistence type="predicted"/>
<keyword evidence="2" id="KW-0805">Transcription regulation</keyword>
<dbReference type="SMART" id="SM00066">
    <property type="entry name" value="GAL4"/>
    <property type="match status" value="1"/>
</dbReference>
<evidence type="ECO:0000256" key="3">
    <source>
        <dbReference type="ARBA" id="ARBA00023125"/>
    </source>
</evidence>
<feature type="compositionally biased region" description="Low complexity" evidence="6">
    <location>
        <begin position="236"/>
        <end position="248"/>
    </location>
</feature>
<keyword evidence="5" id="KW-0539">Nucleus</keyword>
<dbReference type="PRINTS" id="PR00755">
    <property type="entry name" value="AFLATOXINBRP"/>
</dbReference>
<dbReference type="CDD" id="cd00067">
    <property type="entry name" value="GAL4"/>
    <property type="match status" value="1"/>
</dbReference>
<feature type="domain" description="Zn(2)-C6 fungal-type" evidence="7">
    <location>
        <begin position="19"/>
        <end position="49"/>
    </location>
</feature>
<dbReference type="SUPFAM" id="SSF57701">
    <property type="entry name" value="Zn2/Cys6 DNA-binding domain"/>
    <property type="match status" value="1"/>
</dbReference>
<evidence type="ECO:0000256" key="2">
    <source>
        <dbReference type="ARBA" id="ARBA00023015"/>
    </source>
</evidence>
<evidence type="ECO:0000313" key="9">
    <source>
        <dbReference type="Proteomes" id="UP001456524"/>
    </source>
</evidence>
<feature type="compositionally biased region" description="Low complexity" evidence="6">
    <location>
        <begin position="63"/>
        <end position="86"/>
    </location>
</feature>
<dbReference type="InterPro" id="IPR036864">
    <property type="entry name" value="Zn2-C6_fun-type_DNA-bd_sf"/>
</dbReference>
<keyword evidence="9" id="KW-1185">Reference proteome</keyword>
<comment type="caution">
    <text evidence="8">The sequence shown here is derived from an EMBL/GenBank/DDBJ whole genome shotgun (WGS) entry which is preliminary data.</text>
</comment>
<feature type="compositionally biased region" description="Polar residues" evidence="6">
    <location>
        <begin position="1"/>
        <end position="10"/>
    </location>
</feature>
<dbReference type="Proteomes" id="UP001456524">
    <property type="component" value="Unassembled WGS sequence"/>
</dbReference>
<evidence type="ECO:0000256" key="4">
    <source>
        <dbReference type="ARBA" id="ARBA00023163"/>
    </source>
</evidence>
<evidence type="ECO:0000256" key="1">
    <source>
        <dbReference type="ARBA" id="ARBA00022723"/>
    </source>
</evidence>
<keyword evidence="3" id="KW-0238">DNA-binding</keyword>
<dbReference type="InterPro" id="IPR001138">
    <property type="entry name" value="Zn2Cys6_DnaBD"/>
</dbReference>
<dbReference type="EMBL" id="JBBWUH010000009">
    <property type="protein sequence ID" value="KAK8157441.1"/>
    <property type="molecule type" value="Genomic_DNA"/>
</dbReference>
<organism evidence="8 9">
    <name type="scientific">Phyllosticta citrichinensis</name>
    <dbReference type="NCBI Taxonomy" id="1130410"/>
    <lineage>
        <taxon>Eukaryota</taxon>
        <taxon>Fungi</taxon>
        <taxon>Dikarya</taxon>
        <taxon>Ascomycota</taxon>
        <taxon>Pezizomycotina</taxon>
        <taxon>Dothideomycetes</taxon>
        <taxon>Dothideomycetes incertae sedis</taxon>
        <taxon>Botryosphaeriales</taxon>
        <taxon>Phyllostictaceae</taxon>
        <taxon>Phyllosticta</taxon>
    </lineage>
</organism>
<keyword evidence="4" id="KW-0804">Transcription</keyword>
<dbReference type="PROSITE" id="PS50048">
    <property type="entry name" value="ZN2_CY6_FUNGAL_2"/>
    <property type="match status" value="1"/>
</dbReference>
<name>A0ABR1XJX1_9PEZI</name>
<protein>
    <recommendedName>
        <fullName evidence="7">Zn(2)-C6 fungal-type domain-containing protein</fullName>
    </recommendedName>
</protein>
<evidence type="ECO:0000256" key="6">
    <source>
        <dbReference type="SAM" id="MobiDB-lite"/>
    </source>
</evidence>
<dbReference type="PANTHER" id="PTHR31069">
    <property type="entry name" value="OLEATE-ACTIVATED TRANSCRIPTION FACTOR 1-RELATED"/>
    <property type="match status" value="1"/>
</dbReference>
<dbReference type="Gene3D" id="4.10.240.10">
    <property type="entry name" value="Zn(2)-C6 fungal-type DNA-binding domain"/>
    <property type="match status" value="1"/>
</dbReference>
<gene>
    <name evidence="8" type="ORF">IWX90DRAFT_324066</name>
</gene>
<dbReference type="PANTHER" id="PTHR31069:SF31">
    <property type="entry name" value="MONODICTYPHENONE CLUSTER TRANSCRIPTION FACTOR-RELATED"/>
    <property type="match status" value="1"/>
</dbReference>
<reference evidence="8 9" key="1">
    <citation type="journal article" date="2022" name="G3 (Bethesda)">
        <title>Enemy or ally: a genomic approach to elucidate the lifestyle of Phyllosticta citrichinaensis.</title>
        <authorList>
            <person name="Buijs V.A."/>
            <person name="Groenewald J.Z."/>
            <person name="Haridas S."/>
            <person name="LaButti K.M."/>
            <person name="Lipzen A."/>
            <person name="Martin F.M."/>
            <person name="Barry K."/>
            <person name="Grigoriev I.V."/>
            <person name="Crous P.W."/>
            <person name="Seidl M.F."/>
        </authorList>
    </citation>
    <scope>NUCLEOTIDE SEQUENCE [LARGE SCALE GENOMIC DNA]</scope>
    <source>
        <strain evidence="8 9">CBS 129764</strain>
    </source>
</reference>
<feature type="region of interest" description="Disordered" evidence="6">
    <location>
        <begin position="49"/>
        <end position="161"/>
    </location>
</feature>